<dbReference type="Proteomes" id="UP000030710">
    <property type="component" value="Unassembled WGS sequence"/>
</dbReference>
<dbReference type="STRING" id="1238425.J07HQW2_03379"/>
<evidence type="ECO:0000313" key="2">
    <source>
        <dbReference type="EMBL" id="ERG96895.1"/>
    </source>
</evidence>
<dbReference type="eggNOG" id="arCOG00719">
    <property type="taxonomic scope" value="Archaea"/>
</dbReference>
<protein>
    <submittedName>
        <fullName evidence="2">Uncharacterized protein</fullName>
    </submittedName>
</protein>
<dbReference type="InterPro" id="IPR021799">
    <property type="entry name" value="PIN-like_prokaryotic"/>
</dbReference>
<dbReference type="HOGENOM" id="CLU_2613550_0_0_2"/>
<evidence type="ECO:0000313" key="3">
    <source>
        <dbReference type="Proteomes" id="UP000030710"/>
    </source>
</evidence>
<feature type="compositionally biased region" description="Polar residues" evidence="1">
    <location>
        <begin position="1"/>
        <end position="13"/>
    </location>
</feature>
<organism evidence="2 3">
    <name type="scientific">Haloquadratum walsbyi J07HQW2</name>
    <dbReference type="NCBI Taxonomy" id="1238425"/>
    <lineage>
        <taxon>Archaea</taxon>
        <taxon>Methanobacteriati</taxon>
        <taxon>Methanobacteriota</taxon>
        <taxon>Stenosarchaea group</taxon>
        <taxon>Halobacteria</taxon>
        <taxon>Halobacteriales</taxon>
        <taxon>Haloferacaceae</taxon>
        <taxon>Haloquadratum</taxon>
    </lineage>
</organism>
<dbReference type="Pfam" id="PF11848">
    <property type="entry name" value="DUF3368"/>
    <property type="match status" value="1"/>
</dbReference>
<evidence type="ECO:0000256" key="1">
    <source>
        <dbReference type="SAM" id="MobiDB-lite"/>
    </source>
</evidence>
<feature type="region of interest" description="Disordered" evidence="1">
    <location>
        <begin position="1"/>
        <end position="22"/>
    </location>
</feature>
<dbReference type="AlphaFoldDB" id="U1NI98"/>
<sequence length="78" mass="8335">MKHGRSPSQTHSRSLTDDGDARSFAREQGVTVAGSVGVLLAAINAGKITNQTADGWLSTGIDEIGYYMPIEISQRIDD</sequence>
<reference evidence="2 3" key="1">
    <citation type="journal article" date="2013" name="PLoS ONE">
        <title>Assembly-driven community genomics of a hypersaline microbial ecosystem.</title>
        <authorList>
            <person name="Podell S."/>
            <person name="Ugalde J.A."/>
            <person name="Narasingarao P."/>
            <person name="Banfield J.F."/>
            <person name="Heidelberg K.B."/>
            <person name="Allen E.E."/>
        </authorList>
    </citation>
    <scope>NUCLEOTIDE SEQUENCE [LARGE SCALE GENOMIC DNA]</scope>
    <source>
        <strain evidence="3">J07HQW2</strain>
    </source>
</reference>
<dbReference type="EMBL" id="KE356561">
    <property type="protein sequence ID" value="ERG96895.1"/>
    <property type="molecule type" value="Genomic_DNA"/>
</dbReference>
<name>U1NI98_9EURY</name>
<gene>
    <name evidence="2" type="ORF">J07HQW2_03379</name>
</gene>
<accession>U1NI98</accession>
<proteinExistence type="predicted"/>